<accession>A0ABM1AEK4</accession>
<feature type="compositionally biased region" description="Gly residues" evidence="1">
    <location>
        <begin position="458"/>
        <end position="470"/>
    </location>
</feature>
<feature type="region of interest" description="Disordered" evidence="1">
    <location>
        <begin position="178"/>
        <end position="331"/>
    </location>
</feature>
<feature type="compositionally biased region" description="Low complexity" evidence="1">
    <location>
        <begin position="552"/>
        <end position="562"/>
    </location>
</feature>
<gene>
    <name evidence="3" type="primary">LOC101851388</name>
</gene>
<organism evidence="2 3">
    <name type="scientific">Aplysia californica</name>
    <name type="common">California sea hare</name>
    <dbReference type="NCBI Taxonomy" id="6500"/>
    <lineage>
        <taxon>Eukaryota</taxon>
        <taxon>Metazoa</taxon>
        <taxon>Spiralia</taxon>
        <taxon>Lophotrochozoa</taxon>
        <taxon>Mollusca</taxon>
        <taxon>Gastropoda</taxon>
        <taxon>Heterobranchia</taxon>
        <taxon>Euthyneura</taxon>
        <taxon>Tectipleura</taxon>
        <taxon>Aplysiida</taxon>
        <taxon>Aplysioidea</taxon>
        <taxon>Aplysiidae</taxon>
        <taxon>Aplysia</taxon>
    </lineage>
</organism>
<feature type="compositionally biased region" description="Basic and acidic residues" evidence="1">
    <location>
        <begin position="534"/>
        <end position="546"/>
    </location>
</feature>
<feature type="compositionally biased region" description="Gly residues" evidence="1">
    <location>
        <begin position="615"/>
        <end position="624"/>
    </location>
</feature>
<feature type="compositionally biased region" description="Basic and acidic residues" evidence="1">
    <location>
        <begin position="905"/>
        <end position="918"/>
    </location>
</feature>
<protein>
    <submittedName>
        <fullName evidence="3">Filaggrin-2</fullName>
    </submittedName>
</protein>
<evidence type="ECO:0000313" key="3">
    <source>
        <dbReference type="RefSeq" id="XP_012946188.1"/>
    </source>
</evidence>
<feature type="non-terminal residue" evidence="3">
    <location>
        <position position="1194"/>
    </location>
</feature>
<feature type="compositionally biased region" description="Low complexity" evidence="1">
    <location>
        <begin position="1173"/>
        <end position="1194"/>
    </location>
</feature>
<feature type="compositionally biased region" description="Basic and acidic residues" evidence="1">
    <location>
        <begin position="212"/>
        <end position="255"/>
    </location>
</feature>
<feature type="compositionally biased region" description="Basic and acidic residues" evidence="1">
    <location>
        <begin position="500"/>
        <end position="517"/>
    </location>
</feature>
<feature type="compositionally biased region" description="Gly residues" evidence="1">
    <location>
        <begin position="1159"/>
        <end position="1172"/>
    </location>
</feature>
<feature type="compositionally biased region" description="Basic and acidic residues" evidence="1">
    <location>
        <begin position="1025"/>
        <end position="1034"/>
    </location>
</feature>
<evidence type="ECO:0000256" key="1">
    <source>
        <dbReference type="SAM" id="MobiDB-lite"/>
    </source>
</evidence>
<feature type="compositionally biased region" description="Gly residues" evidence="1">
    <location>
        <begin position="797"/>
        <end position="808"/>
    </location>
</feature>
<feature type="region of interest" description="Disordered" evidence="1">
    <location>
        <begin position="363"/>
        <end position="416"/>
    </location>
</feature>
<reference evidence="3" key="1">
    <citation type="submission" date="2025-08" db="UniProtKB">
        <authorList>
            <consortium name="RefSeq"/>
        </authorList>
    </citation>
    <scope>IDENTIFICATION</scope>
</reference>
<feature type="compositionally biased region" description="Basic residues" evidence="1">
    <location>
        <begin position="190"/>
        <end position="202"/>
    </location>
</feature>
<feature type="compositionally biased region" description="Polar residues" evidence="1">
    <location>
        <begin position="712"/>
        <end position="727"/>
    </location>
</feature>
<feature type="compositionally biased region" description="Basic and acidic residues" evidence="1">
    <location>
        <begin position="431"/>
        <end position="444"/>
    </location>
</feature>
<feature type="region of interest" description="Disordered" evidence="1">
    <location>
        <begin position="431"/>
        <end position="778"/>
    </location>
</feature>
<feature type="compositionally biased region" description="Pro residues" evidence="1">
    <location>
        <begin position="563"/>
        <end position="578"/>
    </location>
</feature>
<dbReference type="RefSeq" id="XP_012946188.1">
    <property type="nucleotide sequence ID" value="XM_013090734.1"/>
</dbReference>
<dbReference type="GeneID" id="101851388"/>
<feature type="compositionally biased region" description="Low complexity" evidence="1">
    <location>
        <begin position="256"/>
        <end position="265"/>
    </location>
</feature>
<feature type="compositionally biased region" description="Basic residues" evidence="1">
    <location>
        <begin position="680"/>
        <end position="707"/>
    </location>
</feature>
<feature type="compositionally biased region" description="Basic and acidic residues" evidence="1">
    <location>
        <begin position="931"/>
        <end position="945"/>
    </location>
</feature>
<proteinExistence type="predicted"/>
<feature type="region of interest" description="Disordered" evidence="1">
    <location>
        <begin position="880"/>
        <end position="1050"/>
    </location>
</feature>
<feature type="compositionally biased region" description="Polar residues" evidence="1">
    <location>
        <begin position="594"/>
        <end position="605"/>
    </location>
</feature>
<feature type="compositionally biased region" description="Polar residues" evidence="1">
    <location>
        <begin position="1012"/>
        <end position="1024"/>
    </location>
</feature>
<feature type="region of interest" description="Disordered" evidence="1">
    <location>
        <begin position="1155"/>
        <end position="1194"/>
    </location>
</feature>
<evidence type="ECO:0000313" key="2">
    <source>
        <dbReference type="Proteomes" id="UP000694888"/>
    </source>
</evidence>
<dbReference type="Proteomes" id="UP000694888">
    <property type="component" value="Unplaced"/>
</dbReference>
<feature type="compositionally biased region" description="Gly residues" evidence="1">
    <location>
        <begin position="818"/>
        <end position="832"/>
    </location>
</feature>
<feature type="region of interest" description="Disordered" evidence="1">
    <location>
        <begin position="792"/>
        <end position="834"/>
    </location>
</feature>
<feature type="compositionally biased region" description="Basic and acidic residues" evidence="1">
    <location>
        <begin position="757"/>
        <end position="767"/>
    </location>
</feature>
<name>A0ABM1AEK4_APLCA</name>
<sequence>MRVPDECEVPVLDHMRCRCSACMHCVCRWRQAVMDKFARKVAAPRRVRKKPSRRSPRLRVAVRHRHKSPSAARPAALFRQRRTRSLSRSPCRSRCSPLRSPKVTWWFGHYDPKDDVWDKKGAGNPPNPRAAWKSVWKTCPLNESADYKKQPKVMLSSESGGDRRTDFCDRVAMDGTIEPSVLRHQNSSLRHQKQKQQRHHYHPASLSTTEEAEMRMREAEERRRGIDRRTERTMRGREEERGESRVSGRCGKCESDNNNTDDTSNCPPSSFSDSQGRRKDSPLSLRELMGSQHVPRDEGIPGITALNPPRDAYYKTGPGNSHYKNGSREMYKNGSRDLDLYTQGSGELYRNGFDDHYTRRKETNKESYTADVSPHTSQSDTANRYRHRAAPGGGRSPYRRSPQDARDGGLSPGISQNCTITLADLIETRTRDRSLRRSRLKEGEGCGECVGHSHETGGRGGGGGRGGNGYGYNPPANVWGDRDRENTFRYGSPAGVRGQTDTHARSPNTAHDRRGWGNDDTDGYGGRNGRTRRHDREREDFFDSRPHRNHVSSFSPPSYSRQPSPPSPPPPPHPPPLPSVLGAGGGIAGLEGATNASHWGSTSSSTERRDLSDTRGGGGGGGYWPGLTSWEGGGGGGGRDVTRGWEEEEGSRHLTTGDPTHFRQLSPSASSPSPQEHRHTNSKSHHNHTSTKSHHNHSHTKSHRNHTSTKSQPYPNSKPQHYRSNTHQPPPESSPPSRQSPATPQRHSTEPGHTGRSQRDDRGDPHVGHRYRRCGQGAKVVQTGATAYMEDVMRAPPGGGGGGGGGGESSRTRPVVGGCQGQGQGRGQGQGQGQTRVRVFGMCPVSEGDGGVFGSRGGGSCGGGSCGGGSCGGGCGGGQGSGCGHVSPRAPTSTSRRSRSRTRKKPADVTHHECDTSDRSAGSFSPSRHRHDLDIDREHRRHDLDPDANTYDSPQHDRHCSVSPVYDSPQHDRHCSVSPVYDSPQHDRHPSVTPAYDSSRNHAAAKDKEKLLQQQGNGYSNTHSDVNDRSDVTGHHKKPRRSASACSVLHPPPPPLLPSLRVLSEPAPRCEREWVRNHVSLMEQCGRERHRTARERMKRIAARSQGLRESVGGLRVDLDEVERRMDRVYKLQERFLRRTEAAVRMARVTTGQCVAGAGRWSGGGGRTSGGQGRCSNKNRNNSNDNNDSNDNNNN</sequence>
<keyword evidence="2" id="KW-1185">Reference proteome</keyword>